<dbReference type="EMBL" id="JBANMG010000008">
    <property type="protein sequence ID" value="KAK6950570.1"/>
    <property type="molecule type" value="Genomic_DNA"/>
</dbReference>
<feature type="domain" description="FAD-binding PCMH-type" evidence="6">
    <location>
        <begin position="91"/>
        <end position="277"/>
    </location>
</feature>
<name>A0AAX6MD39_9PEZI</name>
<comment type="caution">
    <text evidence="7">The sequence shown here is derived from an EMBL/GenBank/DDBJ whole genome shotgun (WGS) entry which is preliminary data.</text>
</comment>
<evidence type="ECO:0000256" key="4">
    <source>
        <dbReference type="ARBA" id="ARBA00023002"/>
    </source>
</evidence>
<evidence type="ECO:0000256" key="1">
    <source>
        <dbReference type="ARBA" id="ARBA00005466"/>
    </source>
</evidence>
<dbReference type="Pfam" id="PF01565">
    <property type="entry name" value="FAD_binding_4"/>
    <property type="match status" value="1"/>
</dbReference>
<dbReference type="PANTHER" id="PTHR42973">
    <property type="entry name" value="BINDING OXIDOREDUCTASE, PUTATIVE (AFU_ORTHOLOGUE AFUA_1G17690)-RELATED"/>
    <property type="match status" value="1"/>
</dbReference>
<keyword evidence="3" id="KW-0274">FAD</keyword>
<evidence type="ECO:0000259" key="6">
    <source>
        <dbReference type="PROSITE" id="PS51387"/>
    </source>
</evidence>
<feature type="chain" id="PRO_5043892833" description="FAD-binding PCMH-type domain-containing protein" evidence="5">
    <location>
        <begin position="20"/>
        <end position="444"/>
    </location>
</feature>
<dbReference type="SUPFAM" id="SSF56176">
    <property type="entry name" value="FAD-binding/transporter-associated domain-like"/>
    <property type="match status" value="1"/>
</dbReference>
<dbReference type="GO" id="GO:0016491">
    <property type="term" value="F:oxidoreductase activity"/>
    <property type="evidence" value="ECO:0007669"/>
    <property type="project" value="UniProtKB-KW"/>
</dbReference>
<dbReference type="Proteomes" id="UP001369815">
    <property type="component" value="Unassembled WGS sequence"/>
</dbReference>
<evidence type="ECO:0000256" key="3">
    <source>
        <dbReference type="ARBA" id="ARBA00022827"/>
    </source>
</evidence>
<dbReference type="PROSITE" id="PS51387">
    <property type="entry name" value="FAD_PCMH"/>
    <property type="match status" value="1"/>
</dbReference>
<protein>
    <recommendedName>
        <fullName evidence="6">FAD-binding PCMH-type domain-containing protein</fullName>
    </recommendedName>
</protein>
<accession>A0AAX6MD39</accession>
<feature type="signal peptide" evidence="5">
    <location>
        <begin position="1"/>
        <end position="19"/>
    </location>
</feature>
<dbReference type="PANTHER" id="PTHR42973:SF13">
    <property type="entry name" value="FAD-BINDING PCMH-TYPE DOMAIN-CONTAINING PROTEIN"/>
    <property type="match status" value="1"/>
</dbReference>
<dbReference type="InterPro" id="IPR016166">
    <property type="entry name" value="FAD-bd_PCMH"/>
</dbReference>
<gene>
    <name evidence="7" type="ORF">Daesc_008898</name>
</gene>
<organism evidence="7 8">
    <name type="scientific">Daldinia eschscholtzii</name>
    <dbReference type="NCBI Taxonomy" id="292717"/>
    <lineage>
        <taxon>Eukaryota</taxon>
        <taxon>Fungi</taxon>
        <taxon>Dikarya</taxon>
        <taxon>Ascomycota</taxon>
        <taxon>Pezizomycotina</taxon>
        <taxon>Sordariomycetes</taxon>
        <taxon>Xylariomycetidae</taxon>
        <taxon>Xylariales</taxon>
        <taxon>Hypoxylaceae</taxon>
        <taxon>Daldinia</taxon>
    </lineage>
</organism>
<sequence>MRVSWFPLLGLPLVPSVLAAPNAASVDSFLQSIDVNANAVPASYKSRTGIDFTCAILSVLGSHGGNGTQFVARSSSDVYTQEAHAHWSATAWKSPSCIFSPNNIQDLRRAVLLAGFTNTKFAVRSGGHSPLSGWASIDNSLLISMTNINDLEYDEASQTQRSGMGNRWGAVYEHLVPYGRIVVGGRLNVVGLGLSTGGGLSHFSNEWGWVSQNVVAYEVMLSNGSHVKASATENSGLYYAIKAGSNNFGKLAMRSAARVSYADEARLLQRTYPMGKVWGGLVQFPGNSSKQFMAAMAEYQAKGQFDTKSAILPYVGINNDTIIATFVYLDGVVRPDAFKPFFEIPTTADFTQVFDNFYQLANVDIPYAVPRWTYAATTLAFDSNSKETYQGLIDVFSQFKSRIQKIPGGSFAPMVQPISKSMIDKSRAIGEDPMNVEARAQLCK</sequence>
<dbReference type="GO" id="GO:0071949">
    <property type="term" value="F:FAD binding"/>
    <property type="evidence" value="ECO:0007669"/>
    <property type="project" value="InterPro"/>
</dbReference>
<comment type="similarity">
    <text evidence="1">Belongs to the oxygen-dependent FAD-linked oxidoreductase family.</text>
</comment>
<keyword evidence="2" id="KW-0285">Flavoprotein</keyword>
<dbReference type="AlphaFoldDB" id="A0AAX6MD39"/>
<keyword evidence="4" id="KW-0560">Oxidoreductase</keyword>
<evidence type="ECO:0000256" key="2">
    <source>
        <dbReference type="ARBA" id="ARBA00022630"/>
    </source>
</evidence>
<evidence type="ECO:0000313" key="8">
    <source>
        <dbReference type="Proteomes" id="UP001369815"/>
    </source>
</evidence>
<keyword evidence="8" id="KW-1185">Reference proteome</keyword>
<reference evidence="7 8" key="1">
    <citation type="journal article" date="2024" name="Front Chem Biol">
        <title>Unveiling the potential of Daldinia eschscholtzii MFLUCC 19-0629 through bioactivity and bioinformatics studies for enhanced sustainable agriculture production.</title>
        <authorList>
            <person name="Brooks S."/>
            <person name="Weaver J.A."/>
            <person name="Klomchit A."/>
            <person name="Alharthi S.A."/>
            <person name="Onlamun T."/>
            <person name="Nurani R."/>
            <person name="Vong T.K."/>
            <person name="Alberti F."/>
            <person name="Greco C."/>
        </authorList>
    </citation>
    <scope>NUCLEOTIDE SEQUENCE [LARGE SCALE GENOMIC DNA]</scope>
    <source>
        <strain evidence="7">MFLUCC 19-0629</strain>
    </source>
</reference>
<evidence type="ECO:0000256" key="5">
    <source>
        <dbReference type="SAM" id="SignalP"/>
    </source>
</evidence>
<dbReference type="InterPro" id="IPR050416">
    <property type="entry name" value="FAD-linked_Oxidoreductase"/>
</dbReference>
<dbReference type="Gene3D" id="3.30.465.10">
    <property type="match status" value="1"/>
</dbReference>
<dbReference type="InterPro" id="IPR016169">
    <property type="entry name" value="FAD-bd_PCMH_sub2"/>
</dbReference>
<dbReference type="InterPro" id="IPR036318">
    <property type="entry name" value="FAD-bd_PCMH-like_sf"/>
</dbReference>
<proteinExistence type="inferred from homology"/>
<evidence type="ECO:0000313" key="7">
    <source>
        <dbReference type="EMBL" id="KAK6950570.1"/>
    </source>
</evidence>
<dbReference type="InterPro" id="IPR006094">
    <property type="entry name" value="Oxid_FAD_bind_N"/>
</dbReference>
<keyword evidence="5" id="KW-0732">Signal</keyword>